<dbReference type="InterPro" id="IPR013429">
    <property type="entry name" value="Regulatory_FmdB_Zinc_ribbon"/>
</dbReference>
<name>A0ABU9VQV1_9CLOT</name>
<dbReference type="Pfam" id="PF09723">
    <property type="entry name" value="Zn_ribbon_8"/>
    <property type="match status" value="1"/>
</dbReference>
<evidence type="ECO:0000313" key="3">
    <source>
        <dbReference type="EMBL" id="MEN1759540.1"/>
    </source>
</evidence>
<dbReference type="SUPFAM" id="SSF57802">
    <property type="entry name" value="Rubredoxin-like"/>
    <property type="match status" value="1"/>
</dbReference>
<proteinExistence type="predicted"/>
<dbReference type="PANTHER" id="PTHR34404:SF1">
    <property type="entry name" value="REGULATORY PROTEIN, FMDB FAMILY"/>
    <property type="match status" value="1"/>
</dbReference>
<accession>A0ABU9VQV1</accession>
<evidence type="ECO:0000259" key="2">
    <source>
        <dbReference type="PROSITE" id="PS50903"/>
    </source>
</evidence>
<comment type="caution">
    <text evidence="3">The sequence shown here is derived from an EMBL/GenBank/DDBJ whole genome shotgun (WGS) entry which is preliminary data.</text>
</comment>
<organism evidence="3 4">
    <name type="scientific">Anoxynatronum sibiricum</name>
    <dbReference type="NCBI Taxonomy" id="210623"/>
    <lineage>
        <taxon>Bacteria</taxon>
        <taxon>Bacillati</taxon>
        <taxon>Bacillota</taxon>
        <taxon>Clostridia</taxon>
        <taxon>Eubacteriales</taxon>
        <taxon>Clostridiaceae</taxon>
        <taxon>Anoxynatronum</taxon>
    </lineage>
</organism>
<gene>
    <name evidence="3" type="ORF">AAIG11_03550</name>
</gene>
<reference evidence="3 4" key="1">
    <citation type="submission" date="2024-04" db="EMBL/GenBank/DDBJ databases">
        <title>Genome sequencing and metabolic network reconstruction of aminoacids and betaine degradation by Anoxynatronum sibiricum.</title>
        <authorList>
            <person name="Detkova E.N."/>
            <person name="Boltjanskaja Y.V."/>
            <person name="Mardanov A.V."/>
            <person name="Kevbrin V."/>
        </authorList>
    </citation>
    <scope>NUCLEOTIDE SEQUENCE [LARGE SCALE GENOMIC DNA]</scope>
    <source>
        <strain evidence="3 4">Z-7981</strain>
    </source>
</reference>
<feature type="region of interest" description="Disordered" evidence="1">
    <location>
        <begin position="50"/>
        <end position="69"/>
    </location>
</feature>
<dbReference type="PANTHER" id="PTHR34404">
    <property type="entry name" value="REGULATORY PROTEIN, FMDB FAMILY"/>
    <property type="match status" value="1"/>
</dbReference>
<protein>
    <submittedName>
        <fullName evidence="3">Zinc ribbon domain-containing protein</fullName>
    </submittedName>
</protein>
<dbReference type="RefSeq" id="WP_343184885.1">
    <property type="nucleotide sequence ID" value="NZ_JBCITM010000002.1"/>
</dbReference>
<dbReference type="NCBIfam" id="TIGR02605">
    <property type="entry name" value="CxxC_CxxC_SSSS"/>
    <property type="match status" value="1"/>
</dbReference>
<keyword evidence="4" id="KW-1185">Reference proteome</keyword>
<dbReference type="PROSITE" id="PS50903">
    <property type="entry name" value="RUBREDOXIN_LIKE"/>
    <property type="match status" value="1"/>
</dbReference>
<sequence length="69" mass="7436">MPVYEYRCEECGHIFDQLRPMDEMDESINCPQCGSQHTKRKMSVFGVGSSGGESGCQMTGGSKPPSCGG</sequence>
<dbReference type="SMART" id="SM00834">
    <property type="entry name" value="CxxC_CXXC_SSSS"/>
    <property type="match status" value="1"/>
</dbReference>
<evidence type="ECO:0000313" key="4">
    <source>
        <dbReference type="Proteomes" id="UP001407405"/>
    </source>
</evidence>
<dbReference type="InterPro" id="IPR024934">
    <property type="entry name" value="Rubredoxin-like_dom"/>
</dbReference>
<dbReference type="Gene3D" id="2.20.28.30">
    <property type="entry name" value="RNA polymerase ii, chain L"/>
    <property type="match status" value="1"/>
</dbReference>
<dbReference type="EMBL" id="JBCITM010000002">
    <property type="protein sequence ID" value="MEN1759540.1"/>
    <property type="molecule type" value="Genomic_DNA"/>
</dbReference>
<evidence type="ECO:0000256" key="1">
    <source>
        <dbReference type="SAM" id="MobiDB-lite"/>
    </source>
</evidence>
<dbReference type="Proteomes" id="UP001407405">
    <property type="component" value="Unassembled WGS sequence"/>
</dbReference>
<feature type="domain" description="Rubredoxin-like" evidence="2">
    <location>
        <begin position="3"/>
        <end position="45"/>
    </location>
</feature>